<dbReference type="EMBL" id="JBBPBM010000891">
    <property type="protein sequence ID" value="KAK8489848.1"/>
    <property type="molecule type" value="Genomic_DNA"/>
</dbReference>
<evidence type="ECO:0000313" key="2">
    <source>
        <dbReference type="Proteomes" id="UP001472677"/>
    </source>
</evidence>
<protein>
    <submittedName>
        <fullName evidence="1">Uncharacterized protein</fullName>
    </submittedName>
</protein>
<organism evidence="1 2">
    <name type="scientific">Hibiscus sabdariffa</name>
    <name type="common">roselle</name>
    <dbReference type="NCBI Taxonomy" id="183260"/>
    <lineage>
        <taxon>Eukaryota</taxon>
        <taxon>Viridiplantae</taxon>
        <taxon>Streptophyta</taxon>
        <taxon>Embryophyta</taxon>
        <taxon>Tracheophyta</taxon>
        <taxon>Spermatophyta</taxon>
        <taxon>Magnoliopsida</taxon>
        <taxon>eudicotyledons</taxon>
        <taxon>Gunneridae</taxon>
        <taxon>Pentapetalae</taxon>
        <taxon>rosids</taxon>
        <taxon>malvids</taxon>
        <taxon>Malvales</taxon>
        <taxon>Malvaceae</taxon>
        <taxon>Malvoideae</taxon>
        <taxon>Hibiscus</taxon>
    </lineage>
</organism>
<reference evidence="1 2" key="1">
    <citation type="journal article" date="2024" name="G3 (Bethesda)">
        <title>Genome assembly of Hibiscus sabdariffa L. provides insights into metabolisms of medicinal natural products.</title>
        <authorList>
            <person name="Kim T."/>
        </authorList>
    </citation>
    <scope>NUCLEOTIDE SEQUENCE [LARGE SCALE GENOMIC DNA]</scope>
    <source>
        <strain evidence="1">TK-2024</strain>
        <tissue evidence="1">Old leaves</tissue>
    </source>
</reference>
<comment type="caution">
    <text evidence="1">The sequence shown here is derived from an EMBL/GenBank/DDBJ whole genome shotgun (WGS) entry which is preliminary data.</text>
</comment>
<proteinExistence type="predicted"/>
<sequence length="110" mass="12251">MPSTIHLGGRKWSDNRRFSVKSAYSIDGQCKVASLTGRLLQLVSRISVFSHAPCRSNVGGAGEAGLATWVVQGKNSHELCKLGKYLVYKCEKRMMKFEACLRGRKLKKFS</sequence>
<evidence type="ECO:0000313" key="1">
    <source>
        <dbReference type="EMBL" id="KAK8489848.1"/>
    </source>
</evidence>
<keyword evidence="2" id="KW-1185">Reference proteome</keyword>
<gene>
    <name evidence="1" type="ORF">V6N12_001422</name>
</gene>
<dbReference type="Proteomes" id="UP001472677">
    <property type="component" value="Unassembled WGS sequence"/>
</dbReference>
<name>A0ABR2AA25_9ROSI</name>
<accession>A0ABR2AA25</accession>